<evidence type="ECO:0000313" key="1">
    <source>
        <dbReference type="EMBL" id="EPY15234.1"/>
    </source>
</evidence>
<comment type="caution">
    <text evidence="1">The sequence shown here is derived from an EMBL/GenBank/DDBJ whole genome shotgun (WGS) entry which is preliminary data.</text>
</comment>
<dbReference type="EMBL" id="ATMH01012370">
    <property type="protein sequence ID" value="EPY15234.1"/>
    <property type="molecule type" value="Genomic_DNA"/>
</dbReference>
<accession>S9TE47</accession>
<keyword evidence="2" id="KW-1185">Reference proteome</keyword>
<gene>
    <name evidence="1" type="ORF">STCU_12218</name>
</gene>
<sequence>MYNRWLKNHLHPVPHFIFKKTVCCACVLLRTSLFRPCSIYCHLFSVHSYFIFNAISLAESDCFFFEVLVRCWHDLAQLRWMLLYVLHKWRSDMPPLGEFY</sequence>
<protein>
    <submittedName>
        <fullName evidence="1">Uncharacterized protein</fullName>
    </submittedName>
</protein>
<organism evidence="1 2">
    <name type="scientific">Strigomonas culicis</name>
    <dbReference type="NCBI Taxonomy" id="28005"/>
    <lineage>
        <taxon>Eukaryota</taxon>
        <taxon>Discoba</taxon>
        <taxon>Euglenozoa</taxon>
        <taxon>Kinetoplastea</taxon>
        <taxon>Metakinetoplastina</taxon>
        <taxon>Trypanosomatida</taxon>
        <taxon>Trypanosomatidae</taxon>
        <taxon>Strigomonadinae</taxon>
        <taxon>Strigomonas</taxon>
    </lineage>
</organism>
<dbReference type="Proteomes" id="UP000015354">
    <property type="component" value="Unassembled WGS sequence"/>
</dbReference>
<reference evidence="1 2" key="1">
    <citation type="journal article" date="2013" name="PLoS ONE">
        <title>Predicting the Proteins of Angomonas deanei, Strigomonas culicis and Their Respective Endosymbionts Reveals New Aspects of the Trypanosomatidae Family.</title>
        <authorList>
            <person name="Motta M.C."/>
            <person name="Martins A.C."/>
            <person name="de Souza S.S."/>
            <person name="Catta-Preta C.M."/>
            <person name="Silva R."/>
            <person name="Klein C.C."/>
            <person name="de Almeida L.G."/>
            <person name="de Lima Cunha O."/>
            <person name="Ciapina L.P."/>
            <person name="Brocchi M."/>
            <person name="Colabardini A.C."/>
            <person name="de Araujo Lima B."/>
            <person name="Machado C.R."/>
            <person name="de Almeida Soares C.M."/>
            <person name="Probst C.M."/>
            <person name="de Menezes C.B."/>
            <person name="Thompson C.E."/>
            <person name="Bartholomeu D.C."/>
            <person name="Gradia D.F."/>
            <person name="Pavoni D.P."/>
            <person name="Grisard E.C."/>
            <person name="Fantinatti-Garboggini F."/>
            <person name="Marchini F.K."/>
            <person name="Rodrigues-Luiz G.F."/>
            <person name="Wagner G."/>
            <person name="Goldman G.H."/>
            <person name="Fietto J.L."/>
            <person name="Elias M.C."/>
            <person name="Goldman M.H."/>
            <person name="Sagot M.F."/>
            <person name="Pereira M."/>
            <person name="Stoco P.H."/>
            <person name="de Mendonca-Neto R.P."/>
            <person name="Teixeira S.M."/>
            <person name="Maciel T.E."/>
            <person name="de Oliveira Mendes T.A."/>
            <person name="Urmenyi T.P."/>
            <person name="de Souza W."/>
            <person name="Schenkman S."/>
            <person name="de Vasconcelos A.T."/>
        </authorList>
    </citation>
    <scope>NUCLEOTIDE SEQUENCE [LARGE SCALE GENOMIC DNA]</scope>
</reference>
<evidence type="ECO:0000313" key="2">
    <source>
        <dbReference type="Proteomes" id="UP000015354"/>
    </source>
</evidence>
<dbReference type="AlphaFoldDB" id="S9TE47"/>
<name>S9TE47_9TRYP</name>
<proteinExistence type="predicted"/>